<keyword evidence="10 13" id="KW-1133">Transmembrane helix</keyword>
<keyword evidence="8" id="KW-0378">Hydrolase</keyword>
<keyword evidence="7" id="KW-0479">Metal-binding</keyword>
<evidence type="ECO:0000256" key="4">
    <source>
        <dbReference type="ARBA" id="ARBA00022475"/>
    </source>
</evidence>
<evidence type="ECO:0000313" key="15">
    <source>
        <dbReference type="Proteomes" id="UP000460221"/>
    </source>
</evidence>
<comment type="caution">
    <text evidence="14">The sequence shown here is derived from an EMBL/GenBank/DDBJ whole genome shotgun (WGS) entry which is preliminary data.</text>
</comment>
<evidence type="ECO:0000256" key="6">
    <source>
        <dbReference type="ARBA" id="ARBA00022692"/>
    </source>
</evidence>
<feature type="transmembrane region" description="Helical" evidence="13">
    <location>
        <begin position="206"/>
        <end position="226"/>
    </location>
</feature>
<dbReference type="GO" id="GO:0046872">
    <property type="term" value="F:metal ion binding"/>
    <property type="evidence" value="ECO:0007669"/>
    <property type="project" value="UniProtKB-KW"/>
</dbReference>
<comment type="cofactor">
    <cofactor evidence="1">
        <name>Zn(2+)</name>
        <dbReference type="ChEBI" id="CHEBI:29105"/>
    </cofactor>
</comment>
<feature type="transmembrane region" description="Helical" evidence="13">
    <location>
        <begin position="88"/>
        <end position="112"/>
    </location>
</feature>
<dbReference type="RefSeq" id="WP_154768128.1">
    <property type="nucleotide sequence ID" value="NZ_WLYK01000002.1"/>
</dbReference>
<accession>A0A7K1FL47</accession>
<evidence type="ECO:0000313" key="14">
    <source>
        <dbReference type="EMBL" id="MTD14099.1"/>
    </source>
</evidence>
<evidence type="ECO:0000256" key="5">
    <source>
        <dbReference type="ARBA" id="ARBA00022670"/>
    </source>
</evidence>
<keyword evidence="5 14" id="KW-0645">Protease</keyword>
<comment type="similarity">
    <text evidence="3">Belongs to the peptidase M50B family.</text>
</comment>
<sequence>MTGALRRPAVGALIFPGVLLVGIVAGLLADGGNTPLGVWVFLTVIAGWVVSLCLHEFAHSVVALAGGDTSVRARGYLTLNPLRYTDPVFSLIIPLVLLAVGGIPLPGGAVLIESHRLRSRAWSSLVSAAGPLTNFVLGVICTLAAGSMVGSNSFTGLAAALSFLAVLQFVTAILNVLPIPGFDGFGILSPYLSPQFNRRIAPIRPWAPLILFALIWTVPQISAALFSPAFGLFELFGGDEYAAAVGQSLFQFWRF</sequence>
<evidence type="ECO:0000256" key="7">
    <source>
        <dbReference type="ARBA" id="ARBA00022723"/>
    </source>
</evidence>
<dbReference type="InterPro" id="IPR052348">
    <property type="entry name" value="Metallopeptidase_M50B"/>
</dbReference>
<name>A0A7K1FL47_9ACTN</name>
<dbReference type="PANTHER" id="PTHR35864">
    <property type="entry name" value="ZINC METALLOPROTEASE MJ0611-RELATED"/>
    <property type="match status" value="1"/>
</dbReference>
<comment type="subcellular location">
    <subcellularLocation>
        <location evidence="2">Cell membrane</location>
        <topology evidence="2">Multi-pass membrane protein</topology>
    </subcellularLocation>
</comment>
<evidence type="ECO:0000256" key="8">
    <source>
        <dbReference type="ARBA" id="ARBA00022801"/>
    </source>
</evidence>
<evidence type="ECO:0000256" key="11">
    <source>
        <dbReference type="ARBA" id="ARBA00023049"/>
    </source>
</evidence>
<evidence type="ECO:0000256" key="2">
    <source>
        <dbReference type="ARBA" id="ARBA00004651"/>
    </source>
</evidence>
<keyword evidence="6 13" id="KW-0812">Transmembrane</keyword>
<dbReference type="AlphaFoldDB" id="A0A7K1FL47"/>
<evidence type="ECO:0000256" key="1">
    <source>
        <dbReference type="ARBA" id="ARBA00001947"/>
    </source>
</evidence>
<feature type="transmembrane region" description="Helical" evidence="13">
    <location>
        <begin position="12"/>
        <end position="29"/>
    </location>
</feature>
<feature type="transmembrane region" description="Helical" evidence="13">
    <location>
        <begin position="157"/>
        <end position="177"/>
    </location>
</feature>
<keyword evidence="12 13" id="KW-0472">Membrane</keyword>
<keyword evidence="15" id="KW-1185">Reference proteome</keyword>
<evidence type="ECO:0000256" key="3">
    <source>
        <dbReference type="ARBA" id="ARBA00007931"/>
    </source>
</evidence>
<evidence type="ECO:0000256" key="10">
    <source>
        <dbReference type="ARBA" id="ARBA00022989"/>
    </source>
</evidence>
<keyword evidence="9" id="KW-0862">Zinc</keyword>
<feature type="transmembrane region" description="Helical" evidence="13">
    <location>
        <begin position="36"/>
        <end position="58"/>
    </location>
</feature>
<gene>
    <name evidence="14" type="ORF">GIS00_09095</name>
</gene>
<proteinExistence type="inferred from homology"/>
<evidence type="ECO:0000256" key="13">
    <source>
        <dbReference type="SAM" id="Phobius"/>
    </source>
</evidence>
<feature type="transmembrane region" description="Helical" evidence="13">
    <location>
        <begin position="124"/>
        <end position="145"/>
    </location>
</feature>
<dbReference type="GO" id="GO:0005886">
    <property type="term" value="C:plasma membrane"/>
    <property type="evidence" value="ECO:0007669"/>
    <property type="project" value="UniProtKB-SubCell"/>
</dbReference>
<reference evidence="14 15" key="1">
    <citation type="submission" date="2019-11" db="EMBL/GenBank/DDBJ databases">
        <authorList>
            <person name="Jiang L.-Q."/>
        </authorList>
    </citation>
    <scope>NUCLEOTIDE SEQUENCE [LARGE SCALE GENOMIC DNA]</scope>
    <source>
        <strain evidence="14 15">YIM 132087</strain>
    </source>
</reference>
<evidence type="ECO:0000256" key="9">
    <source>
        <dbReference type="ARBA" id="ARBA00022833"/>
    </source>
</evidence>
<dbReference type="EMBL" id="WLYK01000002">
    <property type="protein sequence ID" value="MTD14099.1"/>
    <property type="molecule type" value="Genomic_DNA"/>
</dbReference>
<evidence type="ECO:0000256" key="12">
    <source>
        <dbReference type="ARBA" id="ARBA00023136"/>
    </source>
</evidence>
<dbReference type="GO" id="GO:0006508">
    <property type="term" value="P:proteolysis"/>
    <property type="evidence" value="ECO:0007669"/>
    <property type="project" value="UniProtKB-KW"/>
</dbReference>
<keyword evidence="11" id="KW-0482">Metalloprotease</keyword>
<keyword evidence="4" id="KW-1003">Cell membrane</keyword>
<dbReference type="GO" id="GO:0008237">
    <property type="term" value="F:metallopeptidase activity"/>
    <property type="evidence" value="ECO:0007669"/>
    <property type="project" value="UniProtKB-KW"/>
</dbReference>
<dbReference type="PANTHER" id="PTHR35864:SF1">
    <property type="entry name" value="ZINC METALLOPROTEASE YWHC-RELATED"/>
    <property type="match status" value="1"/>
</dbReference>
<dbReference type="Proteomes" id="UP000460221">
    <property type="component" value="Unassembled WGS sequence"/>
</dbReference>
<dbReference type="CDD" id="cd06158">
    <property type="entry name" value="S2P-M50_like_1"/>
    <property type="match status" value="1"/>
</dbReference>
<dbReference type="InterPro" id="IPR044537">
    <property type="entry name" value="Rip2-like"/>
</dbReference>
<protein>
    <submittedName>
        <fullName evidence="14">Site-2 protease family protein</fullName>
    </submittedName>
</protein>
<organism evidence="14 15">
    <name type="scientific">Nakamurella alba</name>
    <dbReference type="NCBI Taxonomy" id="2665158"/>
    <lineage>
        <taxon>Bacteria</taxon>
        <taxon>Bacillati</taxon>
        <taxon>Actinomycetota</taxon>
        <taxon>Actinomycetes</taxon>
        <taxon>Nakamurellales</taxon>
        <taxon>Nakamurellaceae</taxon>
        <taxon>Nakamurella</taxon>
    </lineage>
</organism>